<dbReference type="PANTHER" id="PTHR46890">
    <property type="entry name" value="NON-LTR RETROLELEMENT REVERSE TRANSCRIPTASE-LIKE PROTEIN-RELATED"/>
    <property type="match status" value="1"/>
</dbReference>
<protein>
    <recommendedName>
        <fullName evidence="2">Reverse transcriptase domain-containing protein</fullName>
    </recommendedName>
</protein>
<evidence type="ECO:0008006" key="2">
    <source>
        <dbReference type="Google" id="ProtNLM"/>
    </source>
</evidence>
<dbReference type="PANTHER" id="PTHR46890:SF50">
    <property type="entry name" value="RNA-DIRECTED DNA POLYMERASE, EUKARYOTA, REVERSE TRANSCRIPTASE ZINC-BINDING DOMAIN PROTEIN-RELATED"/>
    <property type="match status" value="1"/>
</dbReference>
<dbReference type="AlphaFoldDB" id="A0A0A9H5S4"/>
<proteinExistence type="predicted"/>
<sequence>MEIQKSLTELEALEETATLPDDLEKMRVDLQVELMQIYSNEELHWYKRTHSNWLLKGDNNTDFFHRVANGRKRKHTIFSLQNGDETILGDDLLRHATDYYKDLFGPAPGNLIPIDPDLWPEESNLTAEDNSQLDKPFTEEEIKFALFEMEVNKAAGPDSIPVEFFQKCWDIIKEDIIKLFQGFYDGTLDVSHLNYGIITLLPKVADASKIQQFRPICLLNCIYKWITKVLTNRVEPYMGKLIDK</sequence>
<reference evidence="1" key="2">
    <citation type="journal article" date="2015" name="Data Brief">
        <title>Shoot transcriptome of the giant reed, Arundo donax.</title>
        <authorList>
            <person name="Barrero R.A."/>
            <person name="Guerrero F.D."/>
            <person name="Moolhuijzen P."/>
            <person name="Goolsby J.A."/>
            <person name="Tidwell J."/>
            <person name="Bellgard S.E."/>
            <person name="Bellgard M.I."/>
        </authorList>
    </citation>
    <scope>NUCLEOTIDE SEQUENCE</scope>
    <source>
        <tissue evidence="1">Shoot tissue taken approximately 20 cm above the soil surface</tissue>
    </source>
</reference>
<reference evidence="1" key="1">
    <citation type="submission" date="2014-09" db="EMBL/GenBank/DDBJ databases">
        <authorList>
            <person name="Magalhaes I.L.F."/>
            <person name="Oliveira U."/>
            <person name="Santos F.R."/>
            <person name="Vidigal T.H.D.A."/>
            <person name="Brescovit A.D."/>
            <person name="Santos A.J."/>
        </authorList>
    </citation>
    <scope>NUCLEOTIDE SEQUENCE</scope>
    <source>
        <tissue evidence="1">Shoot tissue taken approximately 20 cm above the soil surface</tissue>
    </source>
</reference>
<accession>A0A0A9H5S4</accession>
<dbReference type="EMBL" id="GBRH01165336">
    <property type="protein sequence ID" value="JAE32560.1"/>
    <property type="molecule type" value="Transcribed_RNA"/>
</dbReference>
<evidence type="ECO:0000313" key="1">
    <source>
        <dbReference type="EMBL" id="JAE32560.1"/>
    </source>
</evidence>
<organism evidence="1">
    <name type="scientific">Arundo donax</name>
    <name type="common">Giant reed</name>
    <name type="synonym">Donax arundinaceus</name>
    <dbReference type="NCBI Taxonomy" id="35708"/>
    <lineage>
        <taxon>Eukaryota</taxon>
        <taxon>Viridiplantae</taxon>
        <taxon>Streptophyta</taxon>
        <taxon>Embryophyta</taxon>
        <taxon>Tracheophyta</taxon>
        <taxon>Spermatophyta</taxon>
        <taxon>Magnoliopsida</taxon>
        <taxon>Liliopsida</taxon>
        <taxon>Poales</taxon>
        <taxon>Poaceae</taxon>
        <taxon>PACMAD clade</taxon>
        <taxon>Arundinoideae</taxon>
        <taxon>Arundineae</taxon>
        <taxon>Arundo</taxon>
    </lineage>
</organism>
<name>A0A0A9H5S4_ARUDO</name>
<dbReference type="InterPro" id="IPR052343">
    <property type="entry name" value="Retrotransposon-Effector_Assoc"/>
</dbReference>